<gene>
    <name evidence="13" type="ORF">B5C08_01810</name>
</gene>
<evidence type="ECO:0000256" key="4">
    <source>
        <dbReference type="ARBA" id="ARBA00022729"/>
    </source>
</evidence>
<evidence type="ECO:0000259" key="12">
    <source>
        <dbReference type="PROSITE" id="PS51782"/>
    </source>
</evidence>
<evidence type="ECO:0000256" key="3">
    <source>
        <dbReference type="ARBA" id="ARBA00022525"/>
    </source>
</evidence>
<dbReference type="Pfam" id="PF01476">
    <property type="entry name" value="LysM"/>
    <property type="match status" value="1"/>
</dbReference>
<organism evidence="13 14">
    <name type="scientific">Staphylococcus delphini</name>
    <dbReference type="NCBI Taxonomy" id="53344"/>
    <lineage>
        <taxon>Bacteria</taxon>
        <taxon>Bacillati</taxon>
        <taxon>Bacillota</taxon>
        <taxon>Bacilli</taxon>
        <taxon>Bacillales</taxon>
        <taxon>Staphylococcaceae</taxon>
        <taxon>Staphylococcus</taxon>
        <taxon>Staphylococcus intermedius group</taxon>
    </lineage>
</organism>
<dbReference type="PANTHER" id="PTHR33734:SF22">
    <property type="entry name" value="MEMBRANE-BOUND LYTIC MUREIN TRANSGLYCOSYLASE D"/>
    <property type="match status" value="1"/>
</dbReference>
<dbReference type="CDD" id="cd00118">
    <property type="entry name" value="LysM"/>
    <property type="match status" value="1"/>
</dbReference>
<dbReference type="Gene3D" id="1.20.5.420">
    <property type="entry name" value="Immunoglobulin FC, subunit C"/>
    <property type="match status" value="3"/>
</dbReference>
<feature type="region of interest" description="Disordered" evidence="8">
    <location>
        <begin position="194"/>
        <end position="255"/>
    </location>
</feature>
<feature type="signal peptide" evidence="10">
    <location>
        <begin position="1"/>
        <end position="33"/>
    </location>
</feature>
<keyword evidence="4 10" id="KW-0732">Signal</keyword>
<keyword evidence="5" id="KW-0677">Repeat</keyword>
<keyword evidence="9" id="KW-1133">Transmembrane helix</keyword>
<feature type="domain" description="LysM" evidence="12">
    <location>
        <begin position="250"/>
        <end position="294"/>
    </location>
</feature>
<keyword evidence="7" id="KW-0572">Peptidoglycan-anchor</keyword>
<dbReference type="SUPFAM" id="SSF54106">
    <property type="entry name" value="LysM domain"/>
    <property type="match status" value="1"/>
</dbReference>
<dbReference type="InterPro" id="IPR005877">
    <property type="entry name" value="YSIRK_signal_dom"/>
</dbReference>
<name>A0A2A4H0J3_9STAP</name>
<dbReference type="SMART" id="SM00257">
    <property type="entry name" value="LysM"/>
    <property type="match status" value="1"/>
</dbReference>
<keyword evidence="2" id="KW-0134">Cell wall</keyword>
<evidence type="ECO:0000256" key="7">
    <source>
        <dbReference type="ARBA" id="ARBA00023088"/>
    </source>
</evidence>
<accession>A0A2A4H0J3</accession>
<evidence type="ECO:0000256" key="5">
    <source>
        <dbReference type="ARBA" id="ARBA00022737"/>
    </source>
</evidence>
<feature type="domain" description="Gram-positive cocci surface proteins LPxTG" evidence="11">
    <location>
        <begin position="315"/>
        <end position="351"/>
    </location>
</feature>
<dbReference type="NCBIfam" id="TIGR01168">
    <property type="entry name" value="YSIRK_signal"/>
    <property type="match status" value="1"/>
</dbReference>
<dbReference type="Gene3D" id="3.10.350.10">
    <property type="entry name" value="LysM domain"/>
    <property type="match status" value="1"/>
</dbReference>
<comment type="caution">
    <text evidence="13">The sequence shown here is derived from an EMBL/GenBank/DDBJ whole genome shotgun (WGS) entry which is preliminary data.</text>
</comment>
<dbReference type="RefSeq" id="WP_096591397.1">
    <property type="nucleotide sequence ID" value="NZ_MWRM01000006.1"/>
</dbReference>
<keyword evidence="9" id="KW-0472">Membrane</keyword>
<dbReference type="InterPro" id="IPR018392">
    <property type="entry name" value="LysM"/>
</dbReference>
<dbReference type="PROSITE" id="PS50847">
    <property type="entry name" value="GRAM_POS_ANCHORING"/>
    <property type="match status" value="1"/>
</dbReference>
<evidence type="ECO:0000256" key="6">
    <source>
        <dbReference type="ARBA" id="ARBA00023026"/>
    </source>
</evidence>
<dbReference type="InterPro" id="IPR009063">
    <property type="entry name" value="Ig/albumin-bd_sf"/>
</dbReference>
<comment type="subcellular location">
    <subcellularLocation>
        <location evidence="1">Secreted</location>
        <location evidence="1">Cell wall</location>
        <topology evidence="1">Peptidoglycan-anchor</topology>
    </subcellularLocation>
</comment>
<evidence type="ECO:0000256" key="8">
    <source>
        <dbReference type="SAM" id="MobiDB-lite"/>
    </source>
</evidence>
<dbReference type="GO" id="GO:0019865">
    <property type="term" value="F:immunoglobulin binding"/>
    <property type="evidence" value="ECO:0007669"/>
    <property type="project" value="InterPro"/>
</dbReference>
<dbReference type="InterPro" id="IPR019931">
    <property type="entry name" value="LPXTG_anchor"/>
</dbReference>
<dbReference type="Proteomes" id="UP000218335">
    <property type="component" value="Unassembled WGS sequence"/>
</dbReference>
<evidence type="ECO:0000256" key="9">
    <source>
        <dbReference type="SAM" id="Phobius"/>
    </source>
</evidence>
<evidence type="ECO:0000313" key="14">
    <source>
        <dbReference type="Proteomes" id="UP000218335"/>
    </source>
</evidence>
<dbReference type="PROSITE" id="PS51782">
    <property type="entry name" value="LYSM"/>
    <property type="match status" value="1"/>
</dbReference>
<dbReference type="Pfam" id="PF04650">
    <property type="entry name" value="YSIRK_signal"/>
    <property type="match status" value="1"/>
</dbReference>
<reference evidence="13 14" key="1">
    <citation type="journal article" date="2017" name="PLoS ONE">
        <title>Development of a real-time PCR for detection of Staphylococcus pseudintermedius using a novel automated comparison of whole-genome sequences.</title>
        <authorList>
            <person name="Verstappen K.M."/>
            <person name="Huijbregts L."/>
            <person name="Spaninks M."/>
            <person name="Wagenaar J.A."/>
            <person name="Fluit A.C."/>
            <person name="Duim B."/>
        </authorList>
    </citation>
    <scope>NUCLEOTIDE SEQUENCE [LARGE SCALE GENOMIC DNA]</scope>
    <source>
        <strain evidence="13 14">215070706401-1</strain>
    </source>
</reference>
<feature type="compositionally biased region" description="Basic and acidic residues" evidence="8">
    <location>
        <begin position="194"/>
        <end position="252"/>
    </location>
</feature>
<protein>
    <submittedName>
        <fullName evidence="13">IgG-binding protein</fullName>
    </submittedName>
</protein>
<keyword evidence="9" id="KW-0812">Transmembrane</keyword>
<dbReference type="PANTHER" id="PTHR33734">
    <property type="entry name" value="LYSM DOMAIN-CONTAINING GPI-ANCHORED PROTEIN 2"/>
    <property type="match status" value="1"/>
</dbReference>
<dbReference type="SUPFAM" id="SSF46997">
    <property type="entry name" value="Bacterial immunoglobulin/albumin-binding domains"/>
    <property type="match status" value="3"/>
</dbReference>
<keyword evidence="6" id="KW-0843">Virulence</keyword>
<evidence type="ECO:0000313" key="13">
    <source>
        <dbReference type="EMBL" id="PCF56796.1"/>
    </source>
</evidence>
<evidence type="ECO:0000256" key="10">
    <source>
        <dbReference type="SAM" id="SignalP"/>
    </source>
</evidence>
<dbReference type="InterPro" id="IPR036779">
    <property type="entry name" value="LysM_dom_sf"/>
</dbReference>
<keyword evidence="3" id="KW-0964">Secreted</keyword>
<evidence type="ECO:0000256" key="2">
    <source>
        <dbReference type="ARBA" id="ARBA00022512"/>
    </source>
</evidence>
<dbReference type="EMBL" id="MWUU01000002">
    <property type="protein sequence ID" value="PCF56796.1"/>
    <property type="molecule type" value="Genomic_DNA"/>
</dbReference>
<dbReference type="AlphaFoldDB" id="A0A2A4H0J3"/>
<dbReference type="InterPro" id="IPR003132">
    <property type="entry name" value="Protein_A_Ig-bd"/>
</dbReference>
<evidence type="ECO:0000256" key="1">
    <source>
        <dbReference type="ARBA" id="ARBA00004168"/>
    </source>
</evidence>
<feature type="chain" id="PRO_5012585033" evidence="10">
    <location>
        <begin position="34"/>
        <end position="351"/>
    </location>
</feature>
<feature type="transmembrane region" description="Helical" evidence="9">
    <location>
        <begin position="324"/>
        <end position="345"/>
    </location>
</feature>
<proteinExistence type="predicted"/>
<dbReference type="Pfam" id="PF02216">
    <property type="entry name" value="B"/>
    <property type="match status" value="3"/>
</dbReference>
<dbReference type="Pfam" id="PF00746">
    <property type="entry name" value="Gram_pos_anchor"/>
    <property type="match status" value="1"/>
</dbReference>
<sequence>MENKNFFSIRKLSIGVGSCLIASSLLVNTPSFAEETDNANINDAQQNAFYEILHLPNLTEEQQNGFIQSLKDDPSVSKNILEEAKKLNDSQAKVDYSEAQQNAFYEILHLPNLTEEQQNGFIQSLKDDPSVSTDILAAAKKLNDAQAKPDYSEAQQNAFYEILHLPNLTEEQQNGFIQSLKDDPSVSTDILAEAKKLNDSQAPKVDKAEQTDKAEAKADDKAKGEEAKKSEDKKESKADKADKADKAKDATHVVKAGETLDKIAKDHHTTVDKIAKDNKLKDKNMITPGQKLVVDKKEAAKGKQEAAAKNEVKALPNTGENDDIALFSTTVAGGVSIALGSLLLGRKRKTS</sequence>
<evidence type="ECO:0000259" key="11">
    <source>
        <dbReference type="PROSITE" id="PS50847"/>
    </source>
</evidence>